<dbReference type="EMBL" id="DXBB01000070">
    <property type="protein sequence ID" value="HIZ72890.1"/>
    <property type="molecule type" value="Genomic_DNA"/>
</dbReference>
<evidence type="ECO:0000256" key="1">
    <source>
        <dbReference type="ARBA" id="ARBA00022741"/>
    </source>
</evidence>
<protein>
    <submittedName>
        <fullName evidence="5">ABC-F family ATP-binding cassette domain-containing protein</fullName>
    </submittedName>
</protein>
<proteinExistence type="predicted"/>
<dbReference type="FunFam" id="3.40.50.300:FF:000011">
    <property type="entry name" value="Putative ABC transporter ATP-binding component"/>
    <property type="match status" value="1"/>
</dbReference>
<dbReference type="SUPFAM" id="SSF52540">
    <property type="entry name" value="P-loop containing nucleoside triphosphate hydrolases"/>
    <property type="match status" value="2"/>
</dbReference>
<dbReference type="Pfam" id="PF12848">
    <property type="entry name" value="ABC_tran_Xtn"/>
    <property type="match status" value="1"/>
</dbReference>
<feature type="compositionally biased region" description="Basic and acidic residues" evidence="3">
    <location>
        <begin position="526"/>
        <end position="558"/>
    </location>
</feature>
<dbReference type="PANTHER" id="PTHR42855">
    <property type="entry name" value="ABC TRANSPORTER ATP-BINDING SUBUNIT"/>
    <property type="match status" value="1"/>
</dbReference>
<dbReference type="PROSITE" id="PS00211">
    <property type="entry name" value="ABC_TRANSPORTER_1"/>
    <property type="match status" value="1"/>
</dbReference>
<accession>A0A9D2JZ03</accession>
<dbReference type="CDD" id="cd03221">
    <property type="entry name" value="ABCF_EF-3"/>
    <property type="match status" value="1"/>
</dbReference>
<dbReference type="GO" id="GO:0005524">
    <property type="term" value="F:ATP binding"/>
    <property type="evidence" value="ECO:0007669"/>
    <property type="project" value="UniProtKB-KW"/>
</dbReference>
<evidence type="ECO:0000313" key="5">
    <source>
        <dbReference type="EMBL" id="HIZ72890.1"/>
    </source>
</evidence>
<dbReference type="InterPro" id="IPR027417">
    <property type="entry name" value="P-loop_NTPase"/>
</dbReference>
<reference evidence="5" key="2">
    <citation type="submission" date="2021-04" db="EMBL/GenBank/DDBJ databases">
        <authorList>
            <person name="Gilroy R."/>
        </authorList>
    </citation>
    <scope>NUCLEOTIDE SEQUENCE</scope>
    <source>
        <strain evidence="5">ChiW7-2402</strain>
    </source>
</reference>
<dbReference type="GO" id="GO:0016887">
    <property type="term" value="F:ATP hydrolysis activity"/>
    <property type="evidence" value="ECO:0007669"/>
    <property type="project" value="InterPro"/>
</dbReference>
<dbReference type="GO" id="GO:0003677">
    <property type="term" value="F:DNA binding"/>
    <property type="evidence" value="ECO:0007669"/>
    <property type="project" value="InterPro"/>
</dbReference>
<evidence type="ECO:0000259" key="4">
    <source>
        <dbReference type="PROSITE" id="PS50893"/>
    </source>
</evidence>
<dbReference type="PANTHER" id="PTHR42855:SF2">
    <property type="entry name" value="DRUG RESISTANCE ABC TRANSPORTER,ATP-BINDING PROTEIN"/>
    <property type="match status" value="1"/>
</dbReference>
<evidence type="ECO:0000256" key="2">
    <source>
        <dbReference type="ARBA" id="ARBA00022840"/>
    </source>
</evidence>
<evidence type="ECO:0000313" key="6">
    <source>
        <dbReference type="Proteomes" id="UP000824102"/>
    </source>
</evidence>
<dbReference type="Gene3D" id="1.10.287.380">
    <property type="entry name" value="Valyl-tRNA synthetase, C-terminal domain"/>
    <property type="match status" value="1"/>
</dbReference>
<feature type="region of interest" description="Disordered" evidence="3">
    <location>
        <begin position="526"/>
        <end position="568"/>
    </location>
</feature>
<dbReference type="AlphaFoldDB" id="A0A9D2JZ03"/>
<dbReference type="InterPro" id="IPR017871">
    <property type="entry name" value="ABC_transporter-like_CS"/>
</dbReference>
<keyword evidence="2 5" id="KW-0067">ATP-binding</keyword>
<gene>
    <name evidence="5" type="ORF">H9964_04865</name>
</gene>
<keyword evidence="1" id="KW-0547">Nucleotide-binding</keyword>
<dbReference type="PROSITE" id="PS50893">
    <property type="entry name" value="ABC_TRANSPORTER_2"/>
    <property type="match status" value="2"/>
</dbReference>
<dbReference type="InterPro" id="IPR051309">
    <property type="entry name" value="ABCF_ATPase"/>
</dbReference>
<reference evidence="5" key="1">
    <citation type="journal article" date="2021" name="PeerJ">
        <title>Extensive microbial diversity within the chicken gut microbiome revealed by metagenomics and culture.</title>
        <authorList>
            <person name="Gilroy R."/>
            <person name="Ravi A."/>
            <person name="Getino M."/>
            <person name="Pursley I."/>
            <person name="Horton D.L."/>
            <person name="Alikhan N.F."/>
            <person name="Baker D."/>
            <person name="Gharbi K."/>
            <person name="Hall N."/>
            <person name="Watson M."/>
            <person name="Adriaenssens E.M."/>
            <person name="Foster-Nyarko E."/>
            <person name="Jarju S."/>
            <person name="Secka A."/>
            <person name="Antonio M."/>
            <person name="Oren A."/>
            <person name="Chaudhuri R.R."/>
            <person name="La Ragione R."/>
            <person name="Hildebrand F."/>
            <person name="Pallen M.J."/>
        </authorList>
    </citation>
    <scope>NUCLEOTIDE SEQUENCE</scope>
    <source>
        <strain evidence="5">ChiW7-2402</strain>
    </source>
</reference>
<dbReference type="InterPro" id="IPR003439">
    <property type="entry name" value="ABC_transporter-like_ATP-bd"/>
</dbReference>
<sequence>MLISFENVSFSYRDVPILRDVCFSLHENESVGFIGGNGEGKTTLLRLLLGELVPDEGSIFRKNNLKIGYLPQNGGLESGGSVYSVMSEVFEEDRRLIDRLEQVQGAFSAAGEKERVALSSEIESLQKRIDARDSYHVDVRIRTVLNGMGFETMYDQIVSTMSGGEKTRLKLCRLLLEEPELLILDEPTNHLDIKTLFWLEDYLTSYRGAMLIVSHDRYFLDRLTARTLELERGKVLSFKGNYSKYKVLKEELLKQQWREYEKQQEEIAKLQDYIDRNLVRATTAKSALSRVNQLERMDKLEKPVPPPKPPRFVFSYDTQPYERVVDAQHFDLTIDGKTLIKDGCFTLLRGEKCALTGENGTGKTTLLKYLLRSDDKVQHAKFVRIAYYDQENADLDPEDRVLDAFWGKNSLMTQTDARKLLAQAGIEAEDVNKKVKELSGGLRAKLELALLESRRGNVLFLDEPTNHLDLPAREALEEALKAFDGTILFVSHDRRFIEAIAGKIALIEDEKLTVFSGSYREFLDRPTEQKKNAPIREKEESKEKSSTQGYRSKEDRAREAKRKQRTKEIEQRLEALEAEEASLNEELAARAADYNAVREITQRLEELRQESDLLYEEYETLI</sequence>
<dbReference type="Gene3D" id="3.40.50.300">
    <property type="entry name" value="P-loop containing nucleotide triphosphate hydrolases"/>
    <property type="match status" value="2"/>
</dbReference>
<dbReference type="InterPro" id="IPR037118">
    <property type="entry name" value="Val-tRNA_synth_C_sf"/>
</dbReference>
<feature type="domain" description="ABC transporter" evidence="4">
    <location>
        <begin position="325"/>
        <end position="535"/>
    </location>
</feature>
<organism evidence="5 6">
    <name type="scientific">Candidatus Gallimonas intestinavium</name>
    <dbReference type="NCBI Taxonomy" id="2838603"/>
    <lineage>
        <taxon>Bacteria</taxon>
        <taxon>Bacillati</taxon>
        <taxon>Bacillota</taxon>
        <taxon>Clostridia</taxon>
        <taxon>Candidatus Gallimonas</taxon>
    </lineage>
</organism>
<dbReference type="InterPro" id="IPR032781">
    <property type="entry name" value="ABC_tran_Xtn"/>
</dbReference>
<comment type="caution">
    <text evidence="5">The sequence shown here is derived from an EMBL/GenBank/DDBJ whole genome shotgun (WGS) entry which is preliminary data.</text>
</comment>
<name>A0A9D2JZ03_9FIRM</name>
<evidence type="ECO:0000256" key="3">
    <source>
        <dbReference type="SAM" id="MobiDB-lite"/>
    </source>
</evidence>
<dbReference type="Proteomes" id="UP000824102">
    <property type="component" value="Unassembled WGS sequence"/>
</dbReference>
<dbReference type="SMART" id="SM00382">
    <property type="entry name" value="AAA"/>
    <property type="match status" value="2"/>
</dbReference>
<feature type="domain" description="ABC transporter" evidence="4">
    <location>
        <begin position="3"/>
        <end position="257"/>
    </location>
</feature>
<dbReference type="Pfam" id="PF00005">
    <property type="entry name" value="ABC_tran"/>
    <property type="match status" value="2"/>
</dbReference>
<dbReference type="InterPro" id="IPR003593">
    <property type="entry name" value="AAA+_ATPase"/>
</dbReference>